<dbReference type="InterPro" id="IPR012296">
    <property type="entry name" value="Nuclease_put_TT1808"/>
</dbReference>
<dbReference type="EMBL" id="JBHSFP010000033">
    <property type="protein sequence ID" value="MFC4535608.1"/>
    <property type="molecule type" value="Genomic_DNA"/>
</dbReference>
<evidence type="ECO:0000313" key="3">
    <source>
        <dbReference type="Proteomes" id="UP001596004"/>
    </source>
</evidence>
<proteinExistence type="predicted"/>
<keyword evidence="2" id="KW-0378">Hydrolase</keyword>
<accession>A0ABV9CRK1</accession>
<evidence type="ECO:0000259" key="1">
    <source>
        <dbReference type="Pfam" id="PF05685"/>
    </source>
</evidence>
<dbReference type="RefSeq" id="WP_380848490.1">
    <property type="nucleotide sequence ID" value="NZ_JBHSFP010000033.1"/>
</dbReference>
<gene>
    <name evidence="2" type="ORF">ACFO60_32995</name>
</gene>
<keyword evidence="2" id="KW-0255">Endonuclease</keyword>
<comment type="caution">
    <text evidence="2">The sequence shown here is derived from an EMBL/GenBank/DDBJ whole genome shotgun (WGS) entry which is preliminary data.</text>
</comment>
<dbReference type="GO" id="GO:0004519">
    <property type="term" value="F:endonuclease activity"/>
    <property type="evidence" value="ECO:0007669"/>
    <property type="project" value="UniProtKB-KW"/>
</dbReference>
<keyword evidence="2" id="KW-0540">Nuclease</keyword>
<feature type="domain" description="Putative restriction endonuclease" evidence="1">
    <location>
        <begin position="19"/>
        <end position="66"/>
    </location>
</feature>
<organism evidence="2 3">
    <name type="scientific">Sphaerisporangium dianthi</name>
    <dbReference type="NCBI Taxonomy" id="1436120"/>
    <lineage>
        <taxon>Bacteria</taxon>
        <taxon>Bacillati</taxon>
        <taxon>Actinomycetota</taxon>
        <taxon>Actinomycetes</taxon>
        <taxon>Streptosporangiales</taxon>
        <taxon>Streptosporangiaceae</taxon>
        <taxon>Sphaerisporangium</taxon>
    </lineage>
</organism>
<name>A0ABV9CRK1_9ACTN</name>
<reference evidence="3" key="1">
    <citation type="journal article" date="2019" name="Int. J. Syst. Evol. Microbiol.">
        <title>The Global Catalogue of Microorganisms (GCM) 10K type strain sequencing project: providing services to taxonomists for standard genome sequencing and annotation.</title>
        <authorList>
            <consortium name="The Broad Institute Genomics Platform"/>
            <consortium name="The Broad Institute Genome Sequencing Center for Infectious Disease"/>
            <person name="Wu L."/>
            <person name="Ma J."/>
        </authorList>
    </citation>
    <scope>NUCLEOTIDE SEQUENCE [LARGE SCALE GENOMIC DNA]</scope>
    <source>
        <strain evidence="3">CGMCC 4.7132</strain>
    </source>
</reference>
<sequence>MAESLPDWFYPPPQGWVAEDLDRLPPEAPRHLELVDGALIVMSPQTKFHMRVIDRLTRMLESAAPEGSTSSAR</sequence>
<dbReference type="Proteomes" id="UP001596004">
    <property type="component" value="Unassembled WGS sequence"/>
</dbReference>
<protein>
    <submittedName>
        <fullName evidence="2">Uma2 family endonuclease</fullName>
    </submittedName>
</protein>
<dbReference type="Gene3D" id="3.90.1570.10">
    <property type="entry name" value="tt1808, chain A"/>
    <property type="match status" value="1"/>
</dbReference>
<dbReference type="InterPro" id="IPR008538">
    <property type="entry name" value="Uma2"/>
</dbReference>
<dbReference type="Pfam" id="PF05685">
    <property type="entry name" value="Uma2"/>
    <property type="match status" value="1"/>
</dbReference>
<keyword evidence="3" id="KW-1185">Reference proteome</keyword>
<evidence type="ECO:0000313" key="2">
    <source>
        <dbReference type="EMBL" id="MFC4535608.1"/>
    </source>
</evidence>